<protein>
    <submittedName>
        <fullName evidence="2">Uncharacterized protein</fullName>
    </submittedName>
</protein>
<dbReference type="AlphaFoldDB" id="A0A6L6QGT9"/>
<feature type="transmembrane region" description="Helical" evidence="1">
    <location>
        <begin position="97"/>
        <end position="121"/>
    </location>
</feature>
<comment type="caution">
    <text evidence="2">The sequence shown here is derived from an EMBL/GenBank/DDBJ whole genome shotgun (WGS) entry which is preliminary data.</text>
</comment>
<keyword evidence="3" id="KW-1185">Reference proteome</keyword>
<gene>
    <name evidence="2" type="ORF">GM658_12120</name>
</gene>
<sequence>MPLPRPIQLNVKQDSYLAAGLDRRRSVFNWIASLSSHAMSIAKPLKSYRWTAGIPRITSSKNMKNESRSSSIARVITSWPFLFFLSTLLLNDWLLKYAFPGTVTGKLSDFAGIAVVGTLAMSIWPKRLLTVSFVIAAGFIWWKAPLSQIAIDALNRLMPGRIGRTVDYTDLVALCVLAVCPHLSSCAERYSLFSQSTQTTLRLPLFCAAIFAITGTSYIPTRDAYSMRKTSSSVAFHRDQVADAIAQVMKQEGLECMDCSRPLETAKYSGRGLLARYTFSEQNAVLFQVEAWPDGLNFGASGKDKADALREKLKSLMAKRFNGLEYVEPLNPER</sequence>
<dbReference type="EMBL" id="WNKX01000007">
    <property type="protein sequence ID" value="MTW11341.1"/>
    <property type="molecule type" value="Genomic_DNA"/>
</dbReference>
<feature type="transmembrane region" description="Helical" evidence="1">
    <location>
        <begin position="201"/>
        <end position="219"/>
    </location>
</feature>
<name>A0A6L6QGT9_9BURK</name>
<keyword evidence="1" id="KW-0472">Membrane</keyword>
<dbReference type="Proteomes" id="UP000472320">
    <property type="component" value="Unassembled WGS sequence"/>
</dbReference>
<keyword evidence="1" id="KW-0812">Transmembrane</keyword>
<reference evidence="2 3" key="1">
    <citation type="submission" date="2019-11" db="EMBL/GenBank/DDBJ databases">
        <title>Type strains purchased from KCTC, JCM and DSMZ.</title>
        <authorList>
            <person name="Lu H."/>
        </authorList>
    </citation>
    <scope>NUCLEOTIDE SEQUENCE [LARGE SCALE GENOMIC DNA]</scope>
    <source>
        <strain evidence="2 3">JCM 31587</strain>
    </source>
</reference>
<proteinExistence type="predicted"/>
<feature type="transmembrane region" description="Helical" evidence="1">
    <location>
        <begin position="71"/>
        <end position="91"/>
    </location>
</feature>
<evidence type="ECO:0000313" key="2">
    <source>
        <dbReference type="EMBL" id="MTW11341.1"/>
    </source>
</evidence>
<feature type="transmembrane region" description="Helical" evidence="1">
    <location>
        <begin position="128"/>
        <end position="151"/>
    </location>
</feature>
<organism evidence="2 3">
    <name type="scientific">Massilia eburnea</name>
    <dbReference type="NCBI Taxonomy" id="1776165"/>
    <lineage>
        <taxon>Bacteria</taxon>
        <taxon>Pseudomonadati</taxon>
        <taxon>Pseudomonadota</taxon>
        <taxon>Betaproteobacteria</taxon>
        <taxon>Burkholderiales</taxon>
        <taxon>Oxalobacteraceae</taxon>
        <taxon>Telluria group</taxon>
        <taxon>Massilia</taxon>
    </lineage>
</organism>
<evidence type="ECO:0000313" key="3">
    <source>
        <dbReference type="Proteomes" id="UP000472320"/>
    </source>
</evidence>
<dbReference type="OrthoDB" id="9182693at2"/>
<dbReference type="RefSeq" id="WP_155454294.1">
    <property type="nucleotide sequence ID" value="NZ_WNKX01000007.1"/>
</dbReference>
<evidence type="ECO:0000256" key="1">
    <source>
        <dbReference type="SAM" id="Phobius"/>
    </source>
</evidence>
<accession>A0A6L6QGT9</accession>
<keyword evidence="1" id="KW-1133">Transmembrane helix</keyword>